<dbReference type="RefSeq" id="WP_390299523.1">
    <property type="nucleotide sequence ID" value="NZ_JBHULI010000021.1"/>
</dbReference>
<protein>
    <submittedName>
        <fullName evidence="3">PorV/PorQ family protein</fullName>
    </submittedName>
</protein>
<dbReference type="InterPro" id="IPR036737">
    <property type="entry name" value="OmpA-like_sf"/>
</dbReference>
<dbReference type="Proteomes" id="UP001597460">
    <property type="component" value="Unassembled WGS sequence"/>
</dbReference>
<keyword evidence="4" id="KW-1185">Reference proteome</keyword>
<dbReference type="Gene3D" id="3.30.1330.60">
    <property type="entry name" value="OmpA-like domain"/>
    <property type="match status" value="1"/>
</dbReference>
<dbReference type="Pfam" id="PF19572">
    <property type="entry name" value="PorV"/>
    <property type="match status" value="1"/>
</dbReference>
<dbReference type="NCBIfam" id="NF033709">
    <property type="entry name" value="PorV_fam"/>
    <property type="match status" value="1"/>
</dbReference>
<dbReference type="Pfam" id="PF00691">
    <property type="entry name" value="OmpA"/>
    <property type="match status" value="1"/>
</dbReference>
<dbReference type="InterPro" id="IPR006665">
    <property type="entry name" value="OmpA-like"/>
</dbReference>
<dbReference type="InterPro" id="IPR045741">
    <property type="entry name" value="PorV"/>
</dbReference>
<dbReference type="EMBL" id="JBHULI010000021">
    <property type="protein sequence ID" value="MFD2531806.1"/>
    <property type="molecule type" value="Genomic_DNA"/>
</dbReference>
<dbReference type="SUPFAM" id="SSF103088">
    <property type="entry name" value="OmpA-like"/>
    <property type="match status" value="1"/>
</dbReference>
<dbReference type="PANTHER" id="PTHR30329:SF21">
    <property type="entry name" value="LIPOPROTEIN YIAD-RELATED"/>
    <property type="match status" value="1"/>
</dbReference>
<organism evidence="3 4">
    <name type="scientific">Gracilimonas halophila</name>
    <dbReference type="NCBI Taxonomy" id="1834464"/>
    <lineage>
        <taxon>Bacteria</taxon>
        <taxon>Pseudomonadati</taxon>
        <taxon>Balneolota</taxon>
        <taxon>Balneolia</taxon>
        <taxon>Balneolales</taxon>
        <taxon>Balneolaceae</taxon>
        <taxon>Gracilimonas</taxon>
    </lineage>
</organism>
<reference evidence="4" key="1">
    <citation type="journal article" date="2019" name="Int. J. Syst. Evol. Microbiol.">
        <title>The Global Catalogue of Microorganisms (GCM) 10K type strain sequencing project: providing services to taxonomists for standard genome sequencing and annotation.</title>
        <authorList>
            <consortium name="The Broad Institute Genomics Platform"/>
            <consortium name="The Broad Institute Genome Sequencing Center for Infectious Disease"/>
            <person name="Wu L."/>
            <person name="Ma J."/>
        </authorList>
    </citation>
    <scope>NUCLEOTIDE SEQUENCE [LARGE SCALE GENOMIC DNA]</scope>
    <source>
        <strain evidence="4">KCTC 52042</strain>
    </source>
</reference>
<evidence type="ECO:0000313" key="3">
    <source>
        <dbReference type="EMBL" id="MFD2531806.1"/>
    </source>
</evidence>
<dbReference type="Gene3D" id="2.40.160.60">
    <property type="entry name" value="Outer membrane protein transport protein (OMPP1/FadL/TodX)"/>
    <property type="match status" value="1"/>
</dbReference>
<dbReference type="CDD" id="cd07185">
    <property type="entry name" value="OmpA_C-like"/>
    <property type="match status" value="1"/>
</dbReference>
<evidence type="ECO:0000259" key="2">
    <source>
        <dbReference type="PROSITE" id="PS51123"/>
    </source>
</evidence>
<dbReference type="InterPro" id="IPR050330">
    <property type="entry name" value="Bact_OuterMem_StrucFunc"/>
</dbReference>
<sequence length="721" mass="80162">MYKSLLFIKMIKIFLFFIVIVGLNGKCCLIMAQNGQSAVQFLKIEPDARVSAIGGAGVTILDGGFGGYYNPASLGWQQGVSAGFSYSNWLPGITNDVRYNRFAGTYQMGAKSSLALYMTYLNLGEQMATDESNAELGTFSNQQMSTGLSYGREVSRRLALGVGVKYIYSSIGSGQTVIGQAIDPAWSIAADIGALWRSGEMNIFGQSGEFRVGSSLSHVGSGLSYLGGKSVAPLPQTFRVGVAMQRELGASGDQQLILSLDTSRLLARMHREVSGSDTSWTSAGALSSLIKGWGTIKRFDGMDTVELGFFDQFTIGLGAEYWFRNLFAIRSGYYSEHPDNGDRRFMTMGAGIRYLSTEFDLSYLKTVESDHPLDGTLRVSLRIHFDGGYKKPKTVSKQVRNLKKTVITTKDQPVTDVKVIATDTTDVNLFQNNPDRSFDILKDSVTTERMKGDQVTMQNFSQEYEDFEYRQEKFQIVGFPVMSSQLTQIHRDRLSKLIVRLQKEPDLSLRIVGHTDNTGSDMVNLMLSESRARAVCLELLSYGIIDPDRLLIEAKSSNLPLAGNKTLNGGRLNRKVDIIQEQDYKNFEADYGRYKEQSSTVNFATPINKGNEFYFDMLKLKENTVTDRILEEAKNYLRKGQAQVIGIAGFANYSASSSEFINEIVKARSEFIKEKLIRAGVASHKIIVMQPNSNVWNEVINPILSDQYDEQLWLIPGSADK</sequence>
<keyword evidence="1" id="KW-0472">Membrane</keyword>
<dbReference type="PROSITE" id="PS51123">
    <property type="entry name" value="OMPA_2"/>
    <property type="match status" value="1"/>
</dbReference>
<comment type="caution">
    <text evidence="3">The sequence shown here is derived from an EMBL/GenBank/DDBJ whole genome shotgun (WGS) entry which is preliminary data.</text>
</comment>
<proteinExistence type="predicted"/>
<gene>
    <name evidence="3" type="ORF">ACFSVN_05050</name>
</gene>
<accession>A0ABW5JIA4</accession>
<feature type="domain" description="OmpA-like" evidence="2">
    <location>
        <begin position="465"/>
        <end position="584"/>
    </location>
</feature>
<evidence type="ECO:0000313" key="4">
    <source>
        <dbReference type="Proteomes" id="UP001597460"/>
    </source>
</evidence>
<evidence type="ECO:0000256" key="1">
    <source>
        <dbReference type="PROSITE-ProRule" id="PRU00473"/>
    </source>
</evidence>
<name>A0ABW5JIA4_9BACT</name>
<dbReference type="PANTHER" id="PTHR30329">
    <property type="entry name" value="STATOR ELEMENT OF FLAGELLAR MOTOR COMPLEX"/>
    <property type="match status" value="1"/>
</dbReference>